<accession>A0A4R2S7Y6</accession>
<evidence type="ECO:0000313" key="2">
    <source>
        <dbReference type="Proteomes" id="UP000294813"/>
    </source>
</evidence>
<name>A0A4R2S7Y6_9FIRM</name>
<evidence type="ECO:0000313" key="1">
    <source>
        <dbReference type="EMBL" id="TCP68521.1"/>
    </source>
</evidence>
<gene>
    <name evidence="1" type="ORF">EDD73_103155</name>
</gene>
<dbReference type="EMBL" id="SLXT01000003">
    <property type="protein sequence ID" value="TCP68521.1"/>
    <property type="molecule type" value="Genomic_DNA"/>
</dbReference>
<dbReference type="OrthoDB" id="9789954at2"/>
<reference evidence="1 2" key="1">
    <citation type="submission" date="2019-03" db="EMBL/GenBank/DDBJ databases">
        <title>Genomic Encyclopedia of Type Strains, Phase IV (KMG-IV): sequencing the most valuable type-strain genomes for metagenomic binning, comparative biology and taxonomic classification.</title>
        <authorList>
            <person name="Goeker M."/>
        </authorList>
    </citation>
    <scope>NUCLEOTIDE SEQUENCE [LARGE SCALE GENOMIC DNA]</scope>
    <source>
        <strain evidence="1 2">DSM 11170</strain>
    </source>
</reference>
<dbReference type="CDD" id="cd10451">
    <property type="entry name" value="GIY-YIG_LuxR_like"/>
    <property type="match status" value="1"/>
</dbReference>
<dbReference type="RefSeq" id="WP_131918111.1">
    <property type="nucleotide sequence ID" value="NZ_JAOQNU010000003.1"/>
</dbReference>
<sequence>MNRRKELKRLYKETPRPMGVYQIKNGVTGKILVGSSTNLPGKFNSHRFQLQMQCHRDRDLQQDWNRYGQEAFSFDILEQLKAEEIPQEEWRDALDAMEAKWLTALAPYGEQGYNRPPK</sequence>
<dbReference type="SUPFAM" id="SSF82771">
    <property type="entry name" value="GIY-YIG endonuclease"/>
    <property type="match status" value="1"/>
</dbReference>
<dbReference type="AlphaFoldDB" id="A0A4R2S7Y6"/>
<proteinExistence type="predicted"/>
<comment type="caution">
    <text evidence="1">The sequence shown here is derived from an EMBL/GenBank/DDBJ whole genome shotgun (WGS) entry which is preliminary data.</text>
</comment>
<dbReference type="Proteomes" id="UP000294813">
    <property type="component" value="Unassembled WGS sequence"/>
</dbReference>
<keyword evidence="2" id="KW-1185">Reference proteome</keyword>
<dbReference type="Gene3D" id="3.40.1440.10">
    <property type="entry name" value="GIY-YIG endonuclease"/>
    <property type="match status" value="1"/>
</dbReference>
<protein>
    <submittedName>
        <fullName evidence="1">GIY-YIG catalytic domain-containing protein</fullName>
    </submittedName>
</protein>
<dbReference type="InterPro" id="IPR035901">
    <property type="entry name" value="GIY-YIG_endonuc_sf"/>
</dbReference>
<organism evidence="1 2">
    <name type="scientific">Heliophilum fasciatum</name>
    <dbReference type="NCBI Taxonomy" id="35700"/>
    <lineage>
        <taxon>Bacteria</taxon>
        <taxon>Bacillati</taxon>
        <taxon>Bacillota</taxon>
        <taxon>Clostridia</taxon>
        <taxon>Eubacteriales</taxon>
        <taxon>Heliobacteriaceae</taxon>
        <taxon>Heliophilum</taxon>
    </lineage>
</organism>